<evidence type="ECO:0000313" key="2">
    <source>
        <dbReference type="Proteomes" id="UP000077755"/>
    </source>
</evidence>
<dbReference type="Proteomes" id="UP000077755">
    <property type="component" value="Chromosome 9"/>
</dbReference>
<keyword evidence="2" id="KW-1185">Reference proteome</keyword>
<dbReference type="Gramene" id="KZM80155">
    <property type="protein sequence ID" value="KZM80155"/>
    <property type="gene ID" value="DCAR_000145"/>
</dbReference>
<evidence type="ECO:0000313" key="1">
    <source>
        <dbReference type="EMBL" id="WOH14979.1"/>
    </source>
</evidence>
<name>A0A175Y9E6_DAUCS</name>
<gene>
    <name evidence="1" type="ORF">DCAR_0934509</name>
</gene>
<organism evidence="1 2">
    <name type="scientific">Daucus carota subsp. sativus</name>
    <name type="common">Carrot</name>
    <dbReference type="NCBI Taxonomy" id="79200"/>
    <lineage>
        <taxon>Eukaryota</taxon>
        <taxon>Viridiplantae</taxon>
        <taxon>Streptophyta</taxon>
        <taxon>Embryophyta</taxon>
        <taxon>Tracheophyta</taxon>
        <taxon>Spermatophyta</taxon>
        <taxon>Magnoliopsida</taxon>
        <taxon>eudicotyledons</taxon>
        <taxon>Gunneridae</taxon>
        <taxon>Pentapetalae</taxon>
        <taxon>asterids</taxon>
        <taxon>campanulids</taxon>
        <taxon>Apiales</taxon>
        <taxon>Apiaceae</taxon>
        <taxon>Apioideae</taxon>
        <taxon>Scandiceae</taxon>
        <taxon>Daucinae</taxon>
        <taxon>Daucus</taxon>
        <taxon>Daucus sect. Daucus</taxon>
    </lineage>
</organism>
<reference evidence="1" key="1">
    <citation type="journal article" date="2016" name="Nat. Genet.">
        <title>A high-quality carrot genome assembly provides new insights into carotenoid accumulation and asterid genome evolution.</title>
        <authorList>
            <person name="Iorizzo M."/>
            <person name="Ellison S."/>
            <person name="Senalik D."/>
            <person name="Zeng P."/>
            <person name="Satapoomin P."/>
            <person name="Huang J."/>
            <person name="Bowman M."/>
            <person name="Iovene M."/>
            <person name="Sanseverino W."/>
            <person name="Cavagnaro P."/>
            <person name="Yildiz M."/>
            <person name="Macko-Podgorni A."/>
            <person name="Moranska E."/>
            <person name="Grzebelus E."/>
            <person name="Grzebelus D."/>
            <person name="Ashrafi H."/>
            <person name="Zheng Z."/>
            <person name="Cheng S."/>
            <person name="Spooner D."/>
            <person name="Van Deynze A."/>
            <person name="Simon P."/>
        </authorList>
    </citation>
    <scope>NUCLEOTIDE SEQUENCE</scope>
    <source>
        <tissue evidence="1">Leaf</tissue>
    </source>
</reference>
<protein>
    <submittedName>
        <fullName evidence="1">Uncharacterized protein</fullName>
    </submittedName>
</protein>
<proteinExistence type="predicted"/>
<dbReference type="EMBL" id="CP093351">
    <property type="protein sequence ID" value="WOH14979.1"/>
    <property type="molecule type" value="Genomic_DNA"/>
</dbReference>
<accession>A0A175Y9E6</accession>
<sequence length="66" mass="7633">MDDFHACFQFCFKCAGSGSGEVHTGLRLSHGGIDRDLNFERCPREVLASLQVINLQWQEGFFWHMR</sequence>
<dbReference type="AlphaFoldDB" id="A0A175Y9E6"/>
<reference evidence="1" key="2">
    <citation type="submission" date="2022-03" db="EMBL/GenBank/DDBJ databases">
        <title>Draft title - Genomic analysis of global carrot germplasm unveils the trajectory of domestication and the origin of high carotenoid orange carrot.</title>
        <authorList>
            <person name="Iorizzo M."/>
            <person name="Ellison S."/>
            <person name="Senalik D."/>
            <person name="Macko-Podgorni A."/>
            <person name="Grzebelus D."/>
            <person name="Bostan H."/>
            <person name="Rolling W."/>
            <person name="Curaba J."/>
            <person name="Simon P."/>
        </authorList>
    </citation>
    <scope>NUCLEOTIDE SEQUENCE</scope>
    <source>
        <tissue evidence="1">Leaf</tissue>
    </source>
</reference>